<dbReference type="InterPro" id="IPR042177">
    <property type="entry name" value="Cell/Rod_1"/>
</dbReference>
<comment type="caution">
    <text evidence="6">The sequence shown here is derived from an EMBL/GenBank/DDBJ whole genome shotgun (WGS) entry which is preliminary data.</text>
</comment>
<name>A0A1J5TEU9_9ZZZZ</name>
<evidence type="ECO:0000256" key="3">
    <source>
        <dbReference type="ARBA" id="ARBA00022960"/>
    </source>
</evidence>
<comment type="similarity">
    <text evidence="1">Belongs to the MreC family.</text>
</comment>
<dbReference type="InterPro" id="IPR055342">
    <property type="entry name" value="MreC_beta-barrel_core"/>
</dbReference>
<reference evidence="6" key="1">
    <citation type="submission" date="2016-10" db="EMBL/GenBank/DDBJ databases">
        <title>Sequence of Gallionella enrichment culture.</title>
        <authorList>
            <person name="Poehlein A."/>
            <person name="Muehling M."/>
            <person name="Daniel R."/>
        </authorList>
    </citation>
    <scope>NUCLEOTIDE SEQUENCE</scope>
</reference>
<dbReference type="PIRSF" id="PIRSF038471">
    <property type="entry name" value="MreC"/>
    <property type="match status" value="1"/>
</dbReference>
<dbReference type="InterPro" id="IPR007221">
    <property type="entry name" value="MreC"/>
</dbReference>
<organism evidence="6">
    <name type="scientific">mine drainage metagenome</name>
    <dbReference type="NCBI Taxonomy" id="410659"/>
    <lineage>
        <taxon>unclassified sequences</taxon>
        <taxon>metagenomes</taxon>
        <taxon>ecological metagenomes</taxon>
    </lineage>
</organism>
<dbReference type="Gene3D" id="2.40.10.350">
    <property type="entry name" value="Rod shape-determining protein MreC, domain 2"/>
    <property type="match status" value="1"/>
</dbReference>
<dbReference type="PANTHER" id="PTHR34138">
    <property type="entry name" value="CELL SHAPE-DETERMINING PROTEIN MREC"/>
    <property type="match status" value="1"/>
</dbReference>
<evidence type="ECO:0000313" key="6">
    <source>
        <dbReference type="EMBL" id="OIR18643.1"/>
    </source>
</evidence>
<keyword evidence="3" id="KW-0133">Cell shape</keyword>
<dbReference type="AlphaFoldDB" id="A0A1J5TEU9"/>
<dbReference type="GO" id="GO:0005886">
    <property type="term" value="C:plasma membrane"/>
    <property type="evidence" value="ECO:0007669"/>
    <property type="project" value="TreeGrafter"/>
</dbReference>
<proteinExistence type="inferred from homology"/>
<dbReference type="PANTHER" id="PTHR34138:SF1">
    <property type="entry name" value="CELL SHAPE-DETERMINING PROTEIN MREC"/>
    <property type="match status" value="1"/>
</dbReference>
<accession>A0A1J5TEU9</accession>
<evidence type="ECO:0000256" key="1">
    <source>
        <dbReference type="ARBA" id="ARBA00009369"/>
    </source>
</evidence>
<evidence type="ECO:0000259" key="5">
    <source>
        <dbReference type="Pfam" id="PF04085"/>
    </source>
</evidence>
<dbReference type="GO" id="GO:0008360">
    <property type="term" value="P:regulation of cell shape"/>
    <property type="evidence" value="ECO:0007669"/>
    <property type="project" value="UniProtKB-KW"/>
</dbReference>
<dbReference type="EMBL" id="MLJW01000002">
    <property type="protein sequence ID" value="OIR18643.1"/>
    <property type="molecule type" value="Genomic_DNA"/>
</dbReference>
<gene>
    <name evidence="6" type="primary">mreC_1</name>
    <name evidence="6" type="ORF">GALL_09820</name>
</gene>
<dbReference type="InterPro" id="IPR042175">
    <property type="entry name" value="Cell/Rod_MreC_2"/>
</dbReference>
<protein>
    <recommendedName>
        <fullName evidence="2">Cell shape-determining protein MreC</fullName>
    </recommendedName>
    <alternativeName>
        <fullName evidence="4">Cell shape protein MreC</fullName>
    </alternativeName>
</protein>
<evidence type="ECO:0000256" key="2">
    <source>
        <dbReference type="ARBA" id="ARBA00013855"/>
    </source>
</evidence>
<sequence>MSRRRFDQAKPFAALGILVLAWLLLPVAVKSVMRVSFFEMEAPMETAASYARDLQEYWSLRLHSKDALIEAGRDLARLNAAYELRIQENTSLRGEIERLEALLRLPSFAEYRSEPARVVSRDFSTWWQRLVIRKGRNFGILPGSPVVFTGGIAGRVTEVHAYTSVVELISSPNVRLAAVVDGDSRPMSYQGGLNTSFAPPMGTVEFMPLDIFASSIAPKRLVTSGLGGVFPPGLTIGYIVKADPSPDGLFKSGEVKLDSRLSSLTEVTVLVPINPK</sequence>
<dbReference type="Pfam" id="PF04085">
    <property type="entry name" value="MreC"/>
    <property type="match status" value="1"/>
</dbReference>
<feature type="domain" description="Rod shape-determining protein MreC beta-barrel core" evidence="5">
    <location>
        <begin position="118"/>
        <end position="270"/>
    </location>
</feature>
<evidence type="ECO:0000256" key="4">
    <source>
        <dbReference type="ARBA" id="ARBA00032089"/>
    </source>
</evidence>
<dbReference type="Gene3D" id="2.40.10.340">
    <property type="entry name" value="Rod shape-determining protein MreC, domain 1"/>
    <property type="match status" value="1"/>
</dbReference>